<evidence type="ECO:0000256" key="5">
    <source>
        <dbReference type="SAM" id="MobiDB-lite"/>
    </source>
</evidence>
<dbReference type="Proteomes" id="UP001642464">
    <property type="component" value="Unassembled WGS sequence"/>
</dbReference>
<feature type="region of interest" description="Disordered" evidence="5">
    <location>
        <begin position="44"/>
        <end position="76"/>
    </location>
</feature>
<feature type="compositionally biased region" description="Low complexity" evidence="5">
    <location>
        <begin position="246"/>
        <end position="259"/>
    </location>
</feature>
<dbReference type="InterPro" id="IPR000436">
    <property type="entry name" value="Sushi_SCR_CCP_dom"/>
</dbReference>
<dbReference type="PANTHER" id="PTHR19325">
    <property type="entry name" value="COMPLEMENT COMPONENT-RELATED SUSHI DOMAIN-CONTAINING"/>
    <property type="match status" value="1"/>
</dbReference>
<feature type="region of interest" description="Disordered" evidence="5">
    <location>
        <begin position="246"/>
        <end position="268"/>
    </location>
</feature>
<dbReference type="EMBL" id="CAXAMM010007781">
    <property type="protein sequence ID" value="CAK9015390.1"/>
    <property type="molecule type" value="Genomic_DNA"/>
</dbReference>
<dbReference type="SMART" id="SM00032">
    <property type="entry name" value="CCP"/>
    <property type="match status" value="8"/>
</dbReference>
<evidence type="ECO:0000256" key="3">
    <source>
        <dbReference type="ARBA" id="ARBA00023157"/>
    </source>
</evidence>
<reference evidence="7 8" key="1">
    <citation type="submission" date="2024-02" db="EMBL/GenBank/DDBJ databases">
        <authorList>
            <person name="Chen Y."/>
            <person name="Shah S."/>
            <person name="Dougan E. K."/>
            <person name="Thang M."/>
            <person name="Chan C."/>
        </authorList>
    </citation>
    <scope>NUCLEOTIDE SEQUENCE [LARGE SCALE GENOMIC DNA]</scope>
</reference>
<gene>
    <name evidence="7" type="ORF">SCF082_LOCUS12733</name>
</gene>
<dbReference type="InterPro" id="IPR050350">
    <property type="entry name" value="Compl-Cell_Adhes-Reg"/>
</dbReference>
<comment type="caution">
    <text evidence="7">The sequence shown here is derived from an EMBL/GenBank/DDBJ whole genome shotgun (WGS) entry which is preliminary data.</text>
</comment>
<keyword evidence="1" id="KW-0768">Sushi</keyword>
<protein>
    <recommendedName>
        <fullName evidence="6">Sushi domain-containing protein</fullName>
    </recommendedName>
</protein>
<dbReference type="Pfam" id="PF00084">
    <property type="entry name" value="Sushi"/>
    <property type="match status" value="1"/>
</dbReference>
<keyword evidence="2" id="KW-0677">Repeat</keyword>
<organism evidence="7 8">
    <name type="scientific">Durusdinium trenchii</name>
    <dbReference type="NCBI Taxonomy" id="1381693"/>
    <lineage>
        <taxon>Eukaryota</taxon>
        <taxon>Sar</taxon>
        <taxon>Alveolata</taxon>
        <taxon>Dinophyceae</taxon>
        <taxon>Suessiales</taxon>
        <taxon>Symbiodiniaceae</taxon>
        <taxon>Durusdinium</taxon>
    </lineage>
</organism>
<keyword evidence="3" id="KW-1015">Disulfide bond</keyword>
<dbReference type="PANTHER" id="PTHR19325:SF567">
    <property type="entry name" value="SUSHI, VON WILLEBRAND FACTOR TYPE A, EGF AND PENTRAXIN DOMAIN-CONTAINING PROTEIN 1-LIKE"/>
    <property type="match status" value="1"/>
</dbReference>
<keyword evidence="4" id="KW-0325">Glycoprotein</keyword>
<dbReference type="CDD" id="cd00033">
    <property type="entry name" value="CCP"/>
    <property type="match status" value="1"/>
</dbReference>
<dbReference type="PROSITE" id="PS50923">
    <property type="entry name" value="SUSHI"/>
    <property type="match status" value="1"/>
</dbReference>
<feature type="domain" description="Sushi" evidence="6">
    <location>
        <begin position="1350"/>
        <end position="1412"/>
    </location>
</feature>
<evidence type="ECO:0000256" key="4">
    <source>
        <dbReference type="ARBA" id="ARBA00023180"/>
    </source>
</evidence>
<proteinExistence type="predicted"/>
<evidence type="ECO:0000313" key="8">
    <source>
        <dbReference type="Proteomes" id="UP001642464"/>
    </source>
</evidence>
<dbReference type="Gene3D" id="2.10.70.10">
    <property type="entry name" value="Complement Module, domain 1"/>
    <property type="match status" value="2"/>
</dbReference>
<evidence type="ECO:0000256" key="2">
    <source>
        <dbReference type="ARBA" id="ARBA00022737"/>
    </source>
</evidence>
<sequence length="1791" mass="188349">MTTILAEEMQLFPSLASFTATIVTKTVVLIITVPVVNGTNGSTTETTTMTMGKTTDMYRPGTNESNSNMSTTTESTSMTIMTTSTIMTTMMMSPVARLEGCIGLSVSNATHFSHSLDAMEAAKKMLARAAGVMDSYVQIVSLVPGDGCSGRRLDTVSRRLQALQEAVTINYIIEFPGHLGTEAAIQAAESSKMSLETIAVEQMTTILAEEMLFFPSLASLTATVVTKSVVLIITVPVVNGTNGSTTETTTMTMGKTTDMYKPGMNESNMSTTTASTSMTMMTTTYMHPSNGSSTTGMIMTTTDMVKPGMNVSNGSISTTETTSMTMMTTTLRNDTANQSTMVTTTSIMTTTTTAPVVHLEGCIGLSVSNASHFSNSPDAIEAMRKVLARVAGVMDSSVQIVSINLGVCGGRRLNPNPPLQEGVTMNYIIEFSTSLGSEAAIQAAESSKMSLETIAVEQVTAILGFQHMDPLNHLPHQHVDLRDKHQCDVYQSHIYKHDLKYHNFQYHHSDINVQYEKLYHFCMKLKTTTTATVMPGTCPQPFLPGSFDVSECIYQNPGQSCYVRCATAFGWFGEPALYVCLQNENYEGTPPICVTTTSTTTTSITRTTTTKTDLIVCGGGLPLGVGIDASDCSGQVTSGDICTVRCSPGFDGMAQDYVCNPFTTMFHGEAMNCTRLILNRDSSSWSVFAESEMLRGGFAPVGDFGFDVEGHPFSDSDGVIEDGKPRSSHTVKTSSWENTGYEPADSSFECRSDRLFYGNPPTCSRLPCDVATLPVALGLDTSNCQNLFVGNQCEVSCSAGYQAASNSVNPATLQCHLNTSFTGTAPLCQPKECLVPSTWAQDPTFNTTCAGTTHGETCVAQCSQGYTGPSTQFLCDNGNLAGTPPTCTGIVCAFQGFELSVGLLASDCYQKTTGETCQMQCIRGYDLTGDASSTCQADGSFTSISSACHPKTCSSLQSVTPFSTIDVVDTCGQNSTFGEVCMSFCDTGFDMSGNATVLVCDEAPATSAGYIEYVPETAQTFPAEQSSGPTCAARNCTVGIPNVLGGTSDCAGKVTYETCTVEASLGYTLQAGESNTLLCQAGGAFNQTAPTILPGTCADPSFDAGVGSSCQSQQIGSHCWAYCLSGWSGVSQRYNCEANVTANALLLQPDTTGIQCTWTGRRLSRRLQAGCDSTSVSAAGLADAQYYQDCDGKANNEVCIAHCSFGWTMTEAAPSIYTCSSGSLTGASLPTCTPAPCTFDFPSGLGILHDCDGVRTQQTCTATCTATGYTYATGASAEVYTCQAAGNVQGTLPQCQRTACTDLSLAATYVHDCVGKLYQDSCGVSCAAGFRGAGAQFSCQGDGSFAGTLPACVGNPCSNDLPNSSIWTATCDGLTTGQSCDVSCNPGFSGASTNLTCDASGQLLGTVPVCAPQLCPSSIQLVSVEHTHTCQDIAFGSSCTVFCAAGYALDTGSTIQDWSCGLVGGSLQLQGTLPSCVPVPCVSGLPANTSQVVSDCEGLRTGEQCHQHCAVGYENTTEETNFVCQSNGLATGSQTSCQPIACEGMSVNLSRVQHTCQSGSVFPRSCYASCIQGYSAPVEQWFCGDESMGPALGFEVYKGVTLRGSMPNCTASPCEFNLPVGSLYSHNCSGVVTGEDCLVSCADGWEGMPEVLTCGADAALAGSFPLCTAITSTVSTSVSTVTSTMTRTFTDAQAATTTSVTSTVLNQTCPQELPDVPGAGVFNCTGWTVAQECRADCESQNGTEAVIVCKRATVHKPLLTQSQNCKVLMLLPPCQSYCTWVSLSVAVRHAW</sequence>
<evidence type="ECO:0000259" key="6">
    <source>
        <dbReference type="PROSITE" id="PS50923"/>
    </source>
</evidence>
<dbReference type="InterPro" id="IPR035976">
    <property type="entry name" value="Sushi/SCR/CCP_sf"/>
</dbReference>
<accession>A0ABP0JLR6</accession>
<evidence type="ECO:0000313" key="7">
    <source>
        <dbReference type="EMBL" id="CAK9015390.1"/>
    </source>
</evidence>
<name>A0ABP0JLR6_9DINO</name>
<keyword evidence="8" id="KW-1185">Reference proteome</keyword>
<dbReference type="SUPFAM" id="SSF57535">
    <property type="entry name" value="Complement control module/SCR domain"/>
    <property type="match status" value="2"/>
</dbReference>
<evidence type="ECO:0000256" key="1">
    <source>
        <dbReference type="ARBA" id="ARBA00022659"/>
    </source>
</evidence>